<keyword evidence="2" id="KW-1185">Reference proteome</keyword>
<gene>
    <name evidence="1" type="ORF">OXX778_LOCUS14887</name>
</gene>
<protein>
    <submittedName>
        <fullName evidence="1">Uncharacterized protein</fullName>
    </submittedName>
</protein>
<dbReference type="EMBL" id="CAJNOC010003160">
    <property type="protein sequence ID" value="CAF0970353.1"/>
    <property type="molecule type" value="Genomic_DNA"/>
</dbReference>
<organism evidence="1 2">
    <name type="scientific">Brachionus calyciflorus</name>
    <dbReference type="NCBI Taxonomy" id="104777"/>
    <lineage>
        <taxon>Eukaryota</taxon>
        <taxon>Metazoa</taxon>
        <taxon>Spiralia</taxon>
        <taxon>Gnathifera</taxon>
        <taxon>Rotifera</taxon>
        <taxon>Eurotatoria</taxon>
        <taxon>Monogononta</taxon>
        <taxon>Pseudotrocha</taxon>
        <taxon>Ploima</taxon>
        <taxon>Brachionidae</taxon>
        <taxon>Brachionus</taxon>
    </lineage>
</organism>
<feature type="non-terminal residue" evidence="1">
    <location>
        <position position="1"/>
    </location>
</feature>
<evidence type="ECO:0000313" key="2">
    <source>
        <dbReference type="Proteomes" id="UP000663879"/>
    </source>
</evidence>
<accession>A0A814EJL0</accession>
<proteinExistence type="predicted"/>
<name>A0A814EJL0_9BILA</name>
<evidence type="ECO:0000313" key="1">
    <source>
        <dbReference type="EMBL" id="CAF0970353.1"/>
    </source>
</evidence>
<dbReference type="Proteomes" id="UP000663879">
    <property type="component" value="Unassembled WGS sequence"/>
</dbReference>
<comment type="caution">
    <text evidence="1">The sequence shown here is derived from an EMBL/GenBank/DDBJ whole genome shotgun (WGS) entry which is preliminary data.</text>
</comment>
<dbReference type="AlphaFoldDB" id="A0A814EJL0"/>
<sequence>LKFKRSYRNQHLEKFNEVLPKKDSFEKAFKDKLANLFQEYDVEELY</sequence>
<reference evidence="1" key="1">
    <citation type="submission" date="2021-02" db="EMBL/GenBank/DDBJ databases">
        <authorList>
            <person name="Nowell W R."/>
        </authorList>
    </citation>
    <scope>NUCLEOTIDE SEQUENCE</scope>
    <source>
        <strain evidence="1">Ploen Becks lab</strain>
    </source>
</reference>